<comment type="caution">
    <text evidence="13">The sequence shown here is derived from an EMBL/GenBank/DDBJ whole genome shotgun (WGS) entry which is preliminary data.</text>
</comment>
<protein>
    <recommendedName>
        <fullName evidence="10">Probable lipid II flippase MurJ</fullName>
    </recommendedName>
</protein>
<evidence type="ECO:0000256" key="6">
    <source>
        <dbReference type="ARBA" id="ARBA00022989"/>
    </source>
</evidence>
<comment type="function">
    <text evidence="8 10 11">Involved in peptidoglycan biosynthesis. Transports lipid-linked peptidoglycan precursors from the inner to the outer leaflet of the cytoplasmic membrane.</text>
</comment>
<evidence type="ECO:0000313" key="14">
    <source>
        <dbReference type="Proteomes" id="UP000016569"/>
    </source>
</evidence>
<evidence type="ECO:0000256" key="10">
    <source>
        <dbReference type="HAMAP-Rule" id="MF_02078"/>
    </source>
</evidence>
<keyword evidence="10" id="KW-0997">Cell inner membrane</keyword>
<evidence type="ECO:0000256" key="11">
    <source>
        <dbReference type="PIRNR" id="PIRNR002869"/>
    </source>
</evidence>
<feature type="transmembrane region" description="Helical" evidence="10">
    <location>
        <begin position="509"/>
        <end position="533"/>
    </location>
</feature>
<feature type="transmembrane region" description="Helical" evidence="10">
    <location>
        <begin position="213"/>
        <end position="233"/>
    </location>
</feature>
<dbReference type="GO" id="GO:0008360">
    <property type="term" value="P:regulation of cell shape"/>
    <property type="evidence" value="ECO:0007669"/>
    <property type="project" value="UniProtKB-UniRule"/>
</dbReference>
<dbReference type="HAMAP" id="MF_02078">
    <property type="entry name" value="MurJ_MviN"/>
    <property type="match status" value="1"/>
</dbReference>
<keyword evidence="3 10" id="KW-0812">Transmembrane</keyword>
<evidence type="ECO:0000256" key="5">
    <source>
        <dbReference type="ARBA" id="ARBA00022984"/>
    </source>
</evidence>
<dbReference type="EMBL" id="BATC01000006">
    <property type="protein sequence ID" value="GAD58376.1"/>
    <property type="molecule type" value="Genomic_DNA"/>
</dbReference>
<keyword evidence="2 10" id="KW-1003">Cell membrane</keyword>
<gene>
    <name evidence="10" type="primary">murJ</name>
    <name evidence="13" type="ORF">MBEBAB_0626</name>
</gene>
<feature type="transmembrane region" description="Helical" evidence="10">
    <location>
        <begin position="113"/>
        <end position="131"/>
    </location>
</feature>
<feature type="transmembrane region" description="Helical" evidence="10">
    <location>
        <begin position="410"/>
        <end position="428"/>
    </location>
</feature>
<dbReference type="GO" id="GO:0071555">
    <property type="term" value="P:cell wall organization"/>
    <property type="evidence" value="ECO:0007669"/>
    <property type="project" value="UniProtKB-UniRule"/>
</dbReference>
<comment type="pathway">
    <text evidence="10">Cell wall biogenesis; peptidoglycan biosynthesis.</text>
</comment>
<evidence type="ECO:0000256" key="12">
    <source>
        <dbReference type="SAM" id="MobiDB-lite"/>
    </source>
</evidence>
<evidence type="ECO:0000256" key="9">
    <source>
        <dbReference type="ARBA" id="ARBA00061532"/>
    </source>
</evidence>
<dbReference type="OrthoDB" id="9816572at2"/>
<feature type="transmembrane region" description="Helical" evidence="10">
    <location>
        <begin position="253"/>
        <end position="274"/>
    </location>
</feature>
<dbReference type="GO" id="GO:0009252">
    <property type="term" value="P:peptidoglycan biosynthetic process"/>
    <property type="evidence" value="ECO:0007669"/>
    <property type="project" value="UniProtKB-UniRule"/>
</dbReference>
<evidence type="ECO:0000256" key="1">
    <source>
        <dbReference type="ARBA" id="ARBA00004651"/>
    </source>
</evidence>
<dbReference type="GO" id="GO:0034204">
    <property type="term" value="P:lipid translocation"/>
    <property type="evidence" value="ECO:0007669"/>
    <property type="project" value="TreeGrafter"/>
</dbReference>
<evidence type="ECO:0000313" key="13">
    <source>
        <dbReference type="EMBL" id="GAD58376.1"/>
    </source>
</evidence>
<keyword evidence="10 11" id="KW-0813">Transport</keyword>
<comment type="subcellular location">
    <subcellularLocation>
        <location evidence="10">Cell inner membrane</location>
        <topology evidence="10">Multi-pass membrane protein</topology>
    </subcellularLocation>
    <subcellularLocation>
        <location evidence="1">Cell membrane</location>
        <topology evidence="1">Multi-pass membrane protein</topology>
    </subcellularLocation>
</comment>
<evidence type="ECO:0000256" key="3">
    <source>
        <dbReference type="ARBA" id="ARBA00022692"/>
    </source>
</evidence>
<dbReference type="PANTHER" id="PTHR47019:SF1">
    <property type="entry name" value="LIPID II FLIPPASE MURJ"/>
    <property type="match status" value="1"/>
</dbReference>
<feature type="transmembrane region" description="Helical" evidence="10">
    <location>
        <begin position="434"/>
        <end position="452"/>
    </location>
</feature>
<dbReference type="AlphaFoldDB" id="A0A8E0KIJ5"/>
<proteinExistence type="inferred from homology"/>
<feature type="transmembrane region" description="Helical" evidence="10">
    <location>
        <begin position="294"/>
        <end position="313"/>
    </location>
</feature>
<dbReference type="NCBIfam" id="TIGR01695">
    <property type="entry name" value="murJ_mviN"/>
    <property type="match status" value="1"/>
</dbReference>
<dbReference type="GO" id="GO:0015648">
    <property type="term" value="F:lipid-linked peptidoglycan transporter activity"/>
    <property type="evidence" value="ECO:0007669"/>
    <property type="project" value="UniProtKB-UniRule"/>
</dbReference>
<evidence type="ECO:0000256" key="4">
    <source>
        <dbReference type="ARBA" id="ARBA00022960"/>
    </source>
</evidence>
<evidence type="ECO:0000256" key="8">
    <source>
        <dbReference type="ARBA" id="ARBA00060041"/>
    </source>
</evidence>
<feature type="transmembrane region" description="Helical" evidence="10">
    <location>
        <begin position="334"/>
        <end position="357"/>
    </location>
</feature>
<dbReference type="RefSeq" id="WP_021696472.1">
    <property type="nucleotide sequence ID" value="NZ_BATC01000006.1"/>
</dbReference>
<evidence type="ECO:0000256" key="7">
    <source>
        <dbReference type="ARBA" id="ARBA00023136"/>
    </source>
</evidence>
<dbReference type="GO" id="GO:0005886">
    <property type="term" value="C:plasma membrane"/>
    <property type="evidence" value="ECO:0007669"/>
    <property type="project" value="UniProtKB-SubCell"/>
</dbReference>
<comment type="similarity">
    <text evidence="9 10 11">Belongs to the MurJ/MviN family.</text>
</comment>
<feature type="region of interest" description="Disordered" evidence="12">
    <location>
        <begin position="1"/>
        <end position="26"/>
    </location>
</feature>
<dbReference type="PRINTS" id="PR01806">
    <property type="entry name" value="VIRFACTRMVIN"/>
</dbReference>
<name>A0A8E0KIJ5_9CAUL</name>
<evidence type="ECO:0000256" key="2">
    <source>
        <dbReference type="ARBA" id="ARBA00022475"/>
    </source>
</evidence>
<sequence>MTIDPELRASASTNPPAPEPPKSGGVMRSSAIFSGLTLISRFAGFARDIAINAVLGASVGPAADAYNTALSFPNLFRRIFAEGAFAAAFVPAYARKLRLDGEAAADKVATDAIALIAVSTLILTLAAQLAMPWLMAGINIGFLDDPVRYNLAVILTQITMPYLPCMAIAALLSGVLNARGRFIVSGAYPILMNVIMLIAVLTSSGGPEGAAYAVSWGVLISGVAQAGLCFWAVRKAGANIRFRMPRLSPEVKAIIITAVPAVIGNSATQINVFLSGNLASFVEGGRSWLATADRLYQLPLGLVGVAIGIALLPKLSSAIAAEDRAQQQASMDEALVLAMALTLPAATAILAMPYFLIDGLFTRGAFLEVDAINTAQILFQFGWGVPAFILIRILAPAFFARQDTKSPMKYALVAVAVNAVLAVSLFLLGAGVQGIAAATSAAAWVNAGLLALTLWRRDHYRPAATAIRRMARILIASLVMGALLVAAVSVRAMIEAPIDGLLGRGGKEIALIGVTGVGGLVYLILLFVTRAVTIGEVKGLIRRERKA</sequence>
<keyword evidence="14" id="KW-1185">Reference proteome</keyword>
<reference evidence="14" key="1">
    <citation type="journal article" date="2013" name="Genome Announc.">
        <title>Draft Genome Sequence of the Dimorphic Prosthecate Bacterium Brevundimonas abyssalis TAR-001T.</title>
        <authorList>
            <person name="Tsubouchi T."/>
            <person name="Nishi S."/>
            <person name="Usui K."/>
            <person name="Shimane Y."/>
            <person name="Takaki Y."/>
            <person name="Maruyama T."/>
            <person name="Hatada Y."/>
        </authorList>
    </citation>
    <scope>NUCLEOTIDE SEQUENCE [LARGE SCALE GENOMIC DNA]</scope>
    <source>
        <strain evidence="14">TAR-001</strain>
    </source>
</reference>
<keyword evidence="7 10" id="KW-0472">Membrane</keyword>
<feature type="transmembrane region" description="Helical" evidence="10">
    <location>
        <begin position="377"/>
        <end position="398"/>
    </location>
</feature>
<keyword evidence="5 10" id="KW-0573">Peptidoglycan synthesis</keyword>
<keyword evidence="10 11" id="KW-0961">Cell wall biogenesis/degradation</keyword>
<dbReference type="PANTHER" id="PTHR47019">
    <property type="entry name" value="LIPID II FLIPPASE MURJ"/>
    <property type="match status" value="1"/>
</dbReference>
<keyword evidence="4 10" id="KW-0133">Cell shape</keyword>
<dbReference type="InterPro" id="IPR004268">
    <property type="entry name" value="MurJ"/>
</dbReference>
<dbReference type="PIRSF" id="PIRSF002869">
    <property type="entry name" value="MviN"/>
    <property type="match status" value="1"/>
</dbReference>
<feature type="transmembrane region" description="Helical" evidence="10">
    <location>
        <begin position="151"/>
        <end position="175"/>
    </location>
</feature>
<accession>A0A8E0KIJ5</accession>
<dbReference type="CDD" id="cd13123">
    <property type="entry name" value="MATE_MurJ_like"/>
    <property type="match status" value="1"/>
</dbReference>
<dbReference type="UniPathway" id="UPA00219"/>
<keyword evidence="6 10" id="KW-1133">Transmembrane helix</keyword>
<feature type="transmembrane region" description="Helical" evidence="10">
    <location>
        <begin position="473"/>
        <end position="494"/>
    </location>
</feature>
<dbReference type="Proteomes" id="UP000016569">
    <property type="component" value="Unassembled WGS sequence"/>
</dbReference>
<dbReference type="InterPro" id="IPR051050">
    <property type="entry name" value="Lipid_II_flippase_MurJ/MviN"/>
</dbReference>
<organism evidence="13 14">
    <name type="scientific">Brevundimonas abyssalis TAR-001</name>
    <dbReference type="NCBI Taxonomy" id="1391729"/>
    <lineage>
        <taxon>Bacteria</taxon>
        <taxon>Pseudomonadati</taxon>
        <taxon>Pseudomonadota</taxon>
        <taxon>Alphaproteobacteria</taxon>
        <taxon>Caulobacterales</taxon>
        <taxon>Caulobacteraceae</taxon>
        <taxon>Brevundimonas</taxon>
    </lineage>
</organism>
<dbReference type="Pfam" id="PF03023">
    <property type="entry name" value="MurJ"/>
    <property type="match status" value="1"/>
</dbReference>
<feature type="transmembrane region" description="Helical" evidence="10">
    <location>
        <begin position="182"/>
        <end position="201"/>
    </location>
</feature>